<accession>A0A8J2PN81</accession>
<feature type="compositionally biased region" description="Basic residues" evidence="1">
    <location>
        <begin position="76"/>
        <end position="95"/>
    </location>
</feature>
<feature type="compositionally biased region" description="Polar residues" evidence="1">
    <location>
        <begin position="58"/>
        <end position="70"/>
    </location>
</feature>
<sequence length="322" mass="36079">NGIKFEYEFECRLLDTVIESKVSSKNKVVGDARKTVFSFNTPSASSKVSKQLEEGDSGATNTPKASSAQQVVKAGKTLKGRGRGRGRKPKKVRRNTRLEKEEEDVYSDSEEDDNSTDDIPTPRKPLARKAKKSESSDSIGEDQMEDQEVAEEDKDGLDEKSEISVGSRSSGKSRLHCDICFTVVLNAKAYESHIKRHTVTPGAGFQCRICRQAYENKEDFMRHKAKHDDGTFLCPVCKAGYEVESKIIQHVQTAHKDFWNRQPQKLLPVGAPEKYASRVLQQPPNHYWQRLVKKQKQGFIAGTSGDVVITLSTTITRITDNI</sequence>
<feature type="domain" description="C2H2-type" evidence="2">
    <location>
        <begin position="207"/>
        <end position="227"/>
    </location>
</feature>
<feature type="domain" description="C2H2-type" evidence="2">
    <location>
        <begin position="234"/>
        <end position="255"/>
    </location>
</feature>
<dbReference type="EMBL" id="CAJVCH010571366">
    <property type="protein sequence ID" value="CAG7837313.1"/>
    <property type="molecule type" value="Genomic_DNA"/>
</dbReference>
<comment type="caution">
    <text evidence="3">The sequence shown here is derived from an EMBL/GenBank/DDBJ whole genome shotgun (WGS) entry which is preliminary data.</text>
</comment>
<dbReference type="AlphaFoldDB" id="A0A8J2PN81"/>
<dbReference type="Proteomes" id="UP000708208">
    <property type="component" value="Unassembled WGS sequence"/>
</dbReference>
<dbReference type="InterPro" id="IPR013087">
    <property type="entry name" value="Znf_C2H2_type"/>
</dbReference>
<evidence type="ECO:0000313" key="4">
    <source>
        <dbReference type="Proteomes" id="UP000708208"/>
    </source>
</evidence>
<organism evidence="3 4">
    <name type="scientific">Allacma fusca</name>
    <dbReference type="NCBI Taxonomy" id="39272"/>
    <lineage>
        <taxon>Eukaryota</taxon>
        <taxon>Metazoa</taxon>
        <taxon>Ecdysozoa</taxon>
        <taxon>Arthropoda</taxon>
        <taxon>Hexapoda</taxon>
        <taxon>Collembola</taxon>
        <taxon>Symphypleona</taxon>
        <taxon>Sminthuridae</taxon>
        <taxon>Allacma</taxon>
    </lineage>
</organism>
<evidence type="ECO:0000313" key="3">
    <source>
        <dbReference type="EMBL" id="CAG7837313.1"/>
    </source>
</evidence>
<evidence type="ECO:0000259" key="2">
    <source>
        <dbReference type="PROSITE" id="PS00028"/>
    </source>
</evidence>
<feature type="compositionally biased region" description="Acidic residues" evidence="1">
    <location>
        <begin position="139"/>
        <end position="156"/>
    </location>
</feature>
<evidence type="ECO:0000256" key="1">
    <source>
        <dbReference type="SAM" id="MobiDB-lite"/>
    </source>
</evidence>
<reference evidence="3" key="1">
    <citation type="submission" date="2021-06" db="EMBL/GenBank/DDBJ databases">
        <authorList>
            <person name="Hodson N. C."/>
            <person name="Mongue J. A."/>
            <person name="Jaron S. K."/>
        </authorList>
    </citation>
    <scope>NUCLEOTIDE SEQUENCE</scope>
</reference>
<keyword evidence="4" id="KW-1185">Reference proteome</keyword>
<gene>
    <name evidence="3" type="ORF">AFUS01_LOCUS46445</name>
</gene>
<proteinExistence type="predicted"/>
<dbReference type="PROSITE" id="PS00028">
    <property type="entry name" value="ZINC_FINGER_C2H2_1"/>
    <property type="match status" value="2"/>
</dbReference>
<protein>
    <recommendedName>
        <fullName evidence="2">C2H2-type domain-containing protein</fullName>
    </recommendedName>
</protein>
<dbReference type="OrthoDB" id="8117402at2759"/>
<dbReference type="SMART" id="SM00355">
    <property type="entry name" value="ZnF_C2H2"/>
    <property type="match status" value="3"/>
</dbReference>
<feature type="compositionally biased region" description="Acidic residues" evidence="1">
    <location>
        <begin position="101"/>
        <end position="116"/>
    </location>
</feature>
<name>A0A8J2PN81_9HEXA</name>
<feature type="non-terminal residue" evidence="3">
    <location>
        <position position="1"/>
    </location>
</feature>
<feature type="region of interest" description="Disordered" evidence="1">
    <location>
        <begin position="41"/>
        <end position="172"/>
    </location>
</feature>